<reference evidence="1" key="1">
    <citation type="submission" date="2020-11" db="EMBL/GenBank/DDBJ databases">
        <authorList>
            <person name="Koelle M."/>
            <person name="Horta M.A.C."/>
            <person name="Nowrousian M."/>
            <person name="Ohm R.A."/>
            <person name="Benz P."/>
            <person name="Pilgard A."/>
        </authorList>
    </citation>
    <scope>NUCLEOTIDE SEQUENCE</scope>
    <source>
        <strain evidence="1">FPRL280</strain>
    </source>
</reference>
<dbReference type="EMBL" id="JADOXO010001018">
    <property type="protein sequence ID" value="KAF9798527.1"/>
    <property type="molecule type" value="Genomic_DNA"/>
</dbReference>
<sequence length="34" mass="3964">MRTITPIRWFSNRNTFVLPLPSVGMLQSQLIRCS</sequence>
<protein>
    <submittedName>
        <fullName evidence="1">Uncharacterized protein</fullName>
    </submittedName>
</protein>
<evidence type="ECO:0000313" key="1">
    <source>
        <dbReference type="EMBL" id="KAF9798527.1"/>
    </source>
</evidence>
<name>A0A8H7TX25_9APHY</name>
<proteinExistence type="predicted"/>
<reference evidence="1" key="2">
    <citation type="journal article" name="Front. Microbiol.">
        <title>Degradative Capacity of Two Strains of Rhodonia placenta: From Phenotype to Genotype.</title>
        <authorList>
            <person name="Kolle M."/>
            <person name="Horta M.A.C."/>
            <person name="Nowrousian M."/>
            <person name="Ohm R.A."/>
            <person name="Benz J.P."/>
            <person name="Pilgard A."/>
        </authorList>
    </citation>
    <scope>NUCLEOTIDE SEQUENCE</scope>
    <source>
        <strain evidence="1">FPRL280</strain>
    </source>
</reference>
<gene>
    <name evidence="1" type="ORF">IEO21_10705</name>
</gene>
<dbReference type="Proteomes" id="UP000639403">
    <property type="component" value="Unassembled WGS sequence"/>
</dbReference>
<dbReference type="AlphaFoldDB" id="A0A8H7TX25"/>
<accession>A0A8H7TX25</accession>
<organism evidence="1 2">
    <name type="scientific">Rhodonia placenta</name>
    <dbReference type="NCBI Taxonomy" id="104341"/>
    <lineage>
        <taxon>Eukaryota</taxon>
        <taxon>Fungi</taxon>
        <taxon>Dikarya</taxon>
        <taxon>Basidiomycota</taxon>
        <taxon>Agaricomycotina</taxon>
        <taxon>Agaricomycetes</taxon>
        <taxon>Polyporales</taxon>
        <taxon>Adustoporiaceae</taxon>
        <taxon>Rhodonia</taxon>
    </lineage>
</organism>
<comment type="caution">
    <text evidence="1">The sequence shown here is derived from an EMBL/GenBank/DDBJ whole genome shotgun (WGS) entry which is preliminary data.</text>
</comment>
<evidence type="ECO:0000313" key="2">
    <source>
        <dbReference type="Proteomes" id="UP000639403"/>
    </source>
</evidence>